<dbReference type="InterPro" id="IPR010982">
    <property type="entry name" value="Lambda_DNA-bd_dom_sf"/>
</dbReference>
<evidence type="ECO:0000259" key="1">
    <source>
        <dbReference type="PROSITE" id="PS50943"/>
    </source>
</evidence>
<evidence type="ECO:0000313" key="2">
    <source>
        <dbReference type="EMBL" id="MBP1991487.1"/>
    </source>
</evidence>
<keyword evidence="3" id="KW-1185">Reference proteome</keyword>
<dbReference type="InterPro" id="IPR001387">
    <property type="entry name" value="Cro/C1-type_HTH"/>
</dbReference>
<comment type="caution">
    <text evidence="2">The sequence shown here is derived from an EMBL/GenBank/DDBJ whole genome shotgun (WGS) entry which is preliminary data.</text>
</comment>
<dbReference type="CDD" id="cd00093">
    <property type="entry name" value="HTH_XRE"/>
    <property type="match status" value="1"/>
</dbReference>
<reference evidence="2 3" key="1">
    <citation type="submission" date="2021-03" db="EMBL/GenBank/DDBJ databases">
        <title>Genomic Encyclopedia of Type Strains, Phase IV (KMG-IV): sequencing the most valuable type-strain genomes for metagenomic binning, comparative biology and taxonomic classification.</title>
        <authorList>
            <person name="Goeker M."/>
        </authorList>
    </citation>
    <scope>NUCLEOTIDE SEQUENCE [LARGE SCALE GENOMIC DNA]</scope>
    <source>
        <strain evidence="2 3">DSM 26048</strain>
    </source>
</reference>
<accession>A0ABS4IV87</accession>
<name>A0ABS4IV87_9BACL</name>
<dbReference type="SMART" id="SM00530">
    <property type="entry name" value="HTH_XRE"/>
    <property type="match status" value="1"/>
</dbReference>
<dbReference type="GO" id="GO:0000428">
    <property type="term" value="C:DNA-directed RNA polymerase complex"/>
    <property type="evidence" value="ECO:0007669"/>
    <property type="project" value="UniProtKB-KW"/>
</dbReference>
<keyword evidence="2" id="KW-0804">Transcription</keyword>
<keyword evidence="2" id="KW-0240">DNA-directed RNA polymerase</keyword>
<dbReference type="Proteomes" id="UP001519287">
    <property type="component" value="Unassembled WGS sequence"/>
</dbReference>
<dbReference type="SUPFAM" id="SSF47413">
    <property type="entry name" value="lambda repressor-like DNA-binding domains"/>
    <property type="match status" value="1"/>
</dbReference>
<dbReference type="Pfam" id="PF01381">
    <property type="entry name" value="HTH_3"/>
    <property type="match status" value="1"/>
</dbReference>
<protein>
    <submittedName>
        <fullName evidence="2">DNA-directed RNA polymerase specialized sigma subunit</fullName>
    </submittedName>
</protein>
<organism evidence="2 3">
    <name type="scientific">Paenibacillus eucommiae</name>
    <dbReference type="NCBI Taxonomy" id="1355755"/>
    <lineage>
        <taxon>Bacteria</taxon>
        <taxon>Bacillati</taxon>
        <taxon>Bacillota</taxon>
        <taxon>Bacilli</taxon>
        <taxon>Bacillales</taxon>
        <taxon>Paenibacillaceae</taxon>
        <taxon>Paenibacillus</taxon>
    </lineage>
</organism>
<evidence type="ECO:0000313" key="3">
    <source>
        <dbReference type="Proteomes" id="UP001519287"/>
    </source>
</evidence>
<gene>
    <name evidence="2" type="ORF">J2Z66_003094</name>
</gene>
<dbReference type="Gene3D" id="1.10.260.40">
    <property type="entry name" value="lambda repressor-like DNA-binding domains"/>
    <property type="match status" value="1"/>
</dbReference>
<dbReference type="RefSeq" id="WP_209972243.1">
    <property type="nucleotide sequence ID" value="NZ_JAGGLB010000009.1"/>
</dbReference>
<dbReference type="PROSITE" id="PS50943">
    <property type="entry name" value="HTH_CROC1"/>
    <property type="match status" value="1"/>
</dbReference>
<dbReference type="EMBL" id="JAGGLB010000009">
    <property type="protein sequence ID" value="MBP1991487.1"/>
    <property type="molecule type" value="Genomic_DNA"/>
</dbReference>
<feature type="domain" description="HTH cro/C1-type" evidence="1">
    <location>
        <begin position="81"/>
        <end position="135"/>
    </location>
</feature>
<proteinExistence type="predicted"/>
<sequence>MIKNEAAYQKAIEKLKTDLEFIASEKRRFKEMGLDAEQIELAIQPLISFHEQLKEEVSYYERIKRGVFNPIHKFTDIGKSLIAYRIYIGMSQTELAERLGVSEAQISRDERNEYYGATTEKIEKVMKAMEMVTTIQIEISAGLGA</sequence>